<dbReference type="SUPFAM" id="SSF51735">
    <property type="entry name" value="NAD(P)-binding Rossmann-fold domains"/>
    <property type="match status" value="1"/>
</dbReference>
<proteinExistence type="predicted"/>
<dbReference type="Gene3D" id="3.90.180.10">
    <property type="entry name" value="Medium-chain alcohol dehydrogenases, catalytic domain"/>
    <property type="match status" value="1"/>
</dbReference>
<dbReference type="Proteomes" id="UP000321261">
    <property type="component" value="Unassembled WGS sequence"/>
</dbReference>
<evidence type="ECO:0000313" key="2">
    <source>
        <dbReference type="Proteomes" id="UP000321261"/>
    </source>
</evidence>
<dbReference type="AlphaFoldDB" id="A0A561SLY2"/>
<dbReference type="RefSeq" id="WP_147255017.1">
    <property type="nucleotide sequence ID" value="NZ_VIWU01000001.1"/>
</dbReference>
<protein>
    <submittedName>
        <fullName evidence="1">Zinc-binding alcohol dehydrogenase family protein</fullName>
    </submittedName>
</protein>
<organism evidence="1 2">
    <name type="scientific">Pseudonocardia hierapolitana</name>
    <dbReference type="NCBI Taxonomy" id="1128676"/>
    <lineage>
        <taxon>Bacteria</taxon>
        <taxon>Bacillati</taxon>
        <taxon>Actinomycetota</taxon>
        <taxon>Actinomycetes</taxon>
        <taxon>Pseudonocardiales</taxon>
        <taxon>Pseudonocardiaceae</taxon>
        <taxon>Pseudonocardia</taxon>
    </lineage>
</organism>
<evidence type="ECO:0000313" key="1">
    <source>
        <dbReference type="EMBL" id="TWF75878.1"/>
    </source>
</evidence>
<dbReference type="PANTHER" id="PTHR45033">
    <property type="match status" value="1"/>
</dbReference>
<dbReference type="InterPro" id="IPR036291">
    <property type="entry name" value="NAD(P)-bd_dom_sf"/>
</dbReference>
<dbReference type="OrthoDB" id="3175656at2"/>
<gene>
    <name evidence="1" type="ORF">FHX44_111763</name>
</gene>
<name>A0A561SLY2_9PSEU</name>
<dbReference type="EMBL" id="VIWU01000001">
    <property type="protein sequence ID" value="TWF75878.1"/>
    <property type="molecule type" value="Genomic_DNA"/>
</dbReference>
<dbReference type="Gene3D" id="3.40.50.720">
    <property type="entry name" value="NAD(P)-binding Rossmann-like Domain"/>
    <property type="match status" value="1"/>
</dbReference>
<dbReference type="InterPro" id="IPR052711">
    <property type="entry name" value="Zinc_ADH-like"/>
</dbReference>
<sequence length="133" mass="13950">MARAVGEVEGLQLERERADLGVHQVPRAEGVARHGGAHLARSIEAAAVGGRISLIGVLDGFELAGQIAQFARKKLTLDGIQVGPRSALEQLVRAVETTGISPVVDAEYALEDLPSALAHLDRGVFGKVVVRVG</sequence>
<accession>A0A561SLY2</accession>
<reference evidence="1 2" key="1">
    <citation type="submission" date="2019-06" db="EMBL/GenBank/DDBJ databases">
        <title>Sequencing the genomes of 1000 actinobacteria strains.</title>
        <authorList>
            <person name="Klenk H.-P."/>
        </authorList>
    </citation>
    <scope>NUCLEOTIDE SEQUENCE [LARGE SCALE GENOMIC DNA]</scope>
    <source>
        <strain evidence="1 2">DSM 45671</strain>
    </source>
</reference>
<dbReference type="PANTHER" id="PTHR45033:SF2">
    <property type="entry name" value="ZINC-TYPE ALCOHOL DEHYDROGENASE-LIKE PROTEIN C1773.06C"/>
    <property type="match status" value="1"/>
</dbReference>
<dbReference type="Pfam" id="PF13602">
    <property type="entry name" value="ADH_zinc_N_2"/>
    <property type="match status" value="1"/>
</dbReference>
<keyword evidence="2" id="KW-1185">Reference proteome</keyword>
<comment type="caution">
    <text evidence="1">The sequence shown here is derived from an EMBL/GenBank/DDBJ whole genome shotgun (WGS) entry which is preliminary data.</text>
</comment>